<reference evidence="1" key="2">
    <citation type="journal article" date="2015" name="Data Brief">
        <title>Shoot transcriptome of the giant reed, Arundo donax.</title>
        <authorList>
            <person name="Barrero R.A."/>
            <person name="Guerrero F.D."/>
            <person name="Moolhuijzen P."/>
            <person name="Goolsby J.A."/>
            <person name="Tidwell J."/>
            <person name="Bellgard S.E."/>
            <person name="Bellgard M.I."/>
        </authorList>
    </citation>
    <scope>NUCLEOTIDE SEQUENCE</scope>
    <source>
        <tissue evidence="1">Shoot tissue taken approximately 20 cm above the soil surface</tissue>
    </source>
</reference>
<reference evidence="1" key="1">
    <citation type="submission" date="2014-09" db="EMBL/GenBank/DDBJ databases">
        <authorList>
            <person name="Magalhaes I.L.F."/>
            <person name="Oliveira U."/>
            <person name="Santos F.R."/>
            <person name="Vidigal T.H.D.A."/>
            <person name="Brescovit A.D."/>
            <person name="Santos A.J."/>
        </authorList>
    </citation>
    <scope>NUCLEOTIDE SEQUENCE</scope>
    <source>
        <tissue evidence="1">Shoot tissue taken approximately 20 cm above the soil surface</tissue>
    </source>
</reference>
<organism evidence="1">
    <name type="scientific">Arundo donax</name>
    <name type="common">Giant reed</name>
    <name type="synonym">Donax arundinaceus</name>
    <dbReference type="NCBI Taxonomy" id="35708"/>
    <lineage>
        <taxon>Eukaryota</taxon>
        <taxon>Viridiplantae</taxon>
        <taxon>Streptophyta</taxon>
        <taxon>Embryophyta</taxon>
        <taxon>Tracheophyta</taxon>
        <taxon>Spermatophyta</taxon>
        <taxon>Magnoliopsida</taxon>
        <taxon>Liliopsida</taxon>
        <taxon>Poales</taxon>
        <taxon>Poaceae</taxon>
        <taxon>PACMAD clade</taxon>
        <taxon>Arundinoideae</taxon>
        <taxon>Arundineae</taxon>
        <taxon>Arundo</taxon>
    </lineage>
</organism>
<name>A0A0A8XXU8_ARUDO</name>
<evidence type="ECO:0000313" key="1">
    <source>
        <dbReference type="EMBL" id="JAD18834.1"/>
    </source>
</evidence>
<protein>
    <submittedName>
        <fullName evidence="1">Uncharacterized protein</fullName>
    </submittedName>
</protein>
<proteinExistence type="predicted"/>
<sequence>MLWVSSLQA</sequence>
<accession>A0A0A8XXU8</accession>
<dbReference type="EMBL" id="GBRH01279061">
    <property type="protein sequence ID" value="JAD18834.1"/>
    <property type="molecule type" value="Transcribed_RNA"/>
</dbReference>